<dbReference type="Proteomes" id="UP000766904">
    <property type="component" value="Unassembled WGS sequence"/>
</dbReference>
<dbReference type="EMBL" id="PHNJ01000015">
    <property type="protein sequence ID" value="TYL36781.1"/>
    <property type="molecule type" value="Genomic_DNA"/>
</dbReference>
<comment type="caution">
    <text evidence="1">The sequence shown here is derived from an EMBL/GenBank/DDBJ whole genome shotgun (WGS) entry which is preliminary data.</text>
</comment>
<evidence type="ECO:0000313" key="2">
    <source>
        <dbReference type="Proteomes" id="UP000766904"/>
    </source>
</evidence>
<protein>
    <submittedName>
        <fullName evidence="1">Uncharacterized protein</fullName>
    </submittedName>
</protein>
<dbReference type="InterPro" id="IPR045940">
    <property type="entry name" value="DUF6360"/>
</dbReference>
<organism evidence="1 2">
    <name type="scientific">Natronococcus pandeyae</name>
    <dbReference type="NCBI Taxonomy" id="2055836"/>
    <lineage>
        <taxon>Archaea</taxon>
        <taxon>Methanobacteriati</taxon>
        <taxon>Methanobacteriota</taxon>
        <taxon>Stenosarchaea group</taxon>
        <taxon>Halobacteria</taxon>
        <taxon>Halobacteriales</taxon>
        <taxon>Natrialbaceae</taxon>
        <taxon>Natronococcus</taxon>
    </lineage>
</organism>
<evidence type="ECO:0000313" key="1">
    <source>
        <dbReference type="EMBL" id="TYL36781.1"/>
    </source>
</evidence>
<name>A0A8J8PZU3_9EURY</name>
<sequence>MMRRQLDVTAYTTFDHVDARATGDGWTDEAVAVLDVESPRDERTVTLGLELDPVELEHLEPHADTVPLTPGQARVLAAELESAADAAESGEAMTSGRR</sequence>
<reference evidence="1" key="1">
    <citation type="submission" date="2017-11" db="EMBL/GenBank/DDBJ databases">
        <authorList>
            <person name="Kajale S.C."/>
            <person name="Sharma A."/>
        </authorList>
    </citation>
    <scope>NUCLEOTIDE SEQUENCE</scope>
    <source>
        <strain evidence="1">LS1_42</strain>
    </source>
</reference>
<dbReference type="Pfam" id="PF19887">
    <property type="entry name" value="DUF6360"/>
    <property type="match status" value="1"/>
</dbReference>
<gene>
    <name evidence="1" type="ORF">CV102_20825</name>
</gene>
<dbReference type="AlphaFoldDB" id="A0A8J8PZU3"/>
<dbReference type="OrthoDB" id="156156at2157"/>
<accession>A0A8J8PZU3</accession>
<proteinExistence type="predicted"/>
<keyword evidence="2" id="KW-1185">Reference proteome</keyword>